<dbReference type="SUPFAM" id="SSF49562">
    <property type="entry name" value="C2 domain (Calcium/lipid-binding domain, CaLB)"/>
    <property type="match status" value="1"/>
</dbReference>
<dbReference type="InterPro" id="IPR001736">
    <property type="entry name" value="PLipase_D/transphosphatidylase"/>
</dbReference>
<sequence>MFKKLLGRKKTNGDAVTDHPESAPTPDMSAVLNPSELNPDRAAFLHGKLTICILEARNVEGRSAGFLGKIERVVTSSMDGVDPYCSVKLGYNKILQTPVIQNSASPVWNVSTTFDVAHDIDALEFRIKAAKRGGPLSLISKVKHLSMLSIPAAEIVEKRTMSGWFPLGVYQREVVAEGGAGDEDSSDSDIDPDDVPEGSLGDLRIELIYTPVAHLPDLAQVAVPDTYFPVRKGIDVTMYQDADCIPGHLPQIPFRPQFQHSRCWVQLAKAIMSSTELIYITGWAVWPELVMVRTDCEGDEWKGLTLGDMLKQKAQEGVKVLVMVWDELASGMFSKGLMGTHDEEIIPYFKKTKVKCIKVGRQNAKDGPFSDLNDSILFTHHQKTVVVTRRDNETGKNRVEAFVGGLDLTDGRYDNGTHSLFRTLDGHHALPDFWQACALGTAPESGPREPWHDIHSHITGTAAWDVMTNFEGRWGRQAPDNVKGMLHTHPADTFVQPSEEDEIRDGDWNLQVLRSINESSTTLSPDRPGLYVRRNASIDQSIHQAYVHNIRSAKHFIFLENQYFLGSSHLWDSGQRGGFASNLIAIELAEKICAKIRANERFAVYVNIPLFPEGPPDSGAVQEILSHQRKTVNLITSRIAKAIAETNSDTSISDWFNMFCLVNRESEEGGQGNGGTTPMEKTLSQSRRFMIYLHSKFAIFDDTVAIIGSANINSRSLDGSRDTEIAIMAWQEEHVATGSIGFSDTGRQEDSYPQGDVAAFRASVFCEHLGDYYPEFEEPSSLGCVHRVRKLAERNWHHFSDDDMTEVQDMPYGHLSLYPYEFDDRTGEVSAKREFMPDFPAALVKGKATPGIPNMLTG</sequence>
<keyword evidence="9" id="KW-0443">Lipid metabolism</keyword>
<dbReference type="STRING" id="2769.R7QG88"/>
<name>R7QG88_CHOCR</name>
<gene>
    <name evidence="13" type="ORF">CHC_T00005313001</name>
</gene>
<evidence type="ECO:0000259" key="12">
    <source>
        <dbReference type="PROSITE" id="PS50035"/>
    </source>
</evidence>
<dbReference type="Proteomes" id="UP000012073">
    <property type="component" value="Unassembled WGS sequence"/>
</dbReference>
<dbReference type="PROSITE" id="PS50004">
    <property type="entry name" value="C2"/>
    <property type="match status" value="1"/>
</dbReference>
<dbReference type="EC" id="3.1.4.4" evidence="3"/>
<keyword evidence="6" id="KW-0378">Hydrolase</keyword>
<reference evidence="14" key="1">
    <citation type="journal article" date="2013" name="Proc. Natl. Acad. Sci. U.S.A.">
        <title>Genome structure and metabolic features in the red seaweed Chondrus crispus shed light on evolution of the Archaeplastida.</title>
        <authorList>
            <person name="Collen J."/>
            <person name="Porcel B."/>
            <person name="Carre W."/>
            <person name="Ball S.G."/>
            <person name="Chaparro C."/>
            <person name="Tonon T."/>
            <person name="Barbeyron T."/>
            <person name="Michel G."/>
            <person name="Noel B."/>
            <person name="Valentin K."/>
            <person name="Elias M."/>
            <person name="Artiguenave F."/>
            <person name="Arun A."/>
            <person name="Aury J.M."/>
            <person name="Barbosa-Neto J.F."/>
            <person name="Bothwell J.H."/>
            <person name="Bouget F.Y."/>
            <person name="Brillet L."/>
            <person name="Cabello-Hurtado F."/>
            <person name="Capella-Gutierrez S."/>
            <person name="Charrier B."/>
            <person name="Cladiere L."/>
            <person name="Cock J.M."/>
            <person name="Coelho S.M."/>
            <person name="Colleoni C."/>
            <person name="Czjzek M."/>
            <person name="Da Silva C."/>
            <person name="Delage L."/>
            <person name="Denoeud F."/>
            <person name="Deschamps P."/>
            <person name="Dittami S.M."/>
            <person name="Gabaldon T."/>
            <person name="Gachon C.M."/>
            <person name="Groisillier A."/>
            <person name="Herve C."/>
            <person name="Jabbari K."/>
            <person name="Katinka M."/>
            <person name="Kloareg B."/>
            <person name="Kowalczyk N."/>
            <person name="Labadie K."/>
            <person name="Leblanc C."/>
            <person name="Lopez P.J."/>
            <person name="McLachlan D.H."/>
            <person name="Meslet-Cladiere L."/>
            <person name="Moustafa A."/>
            <person name="Nehr Z."/>
            <person name="Nyvall Collen P."/>
            <person name="Panaud O."/>
            <person name="Partensky F."/>
            <person name="Poulain J."/>
            <person name="Rensing S.A."/>
            <person name="Rousvoal S."/>
            <person name="Samson G."/>
            <person name="Symeonidi A."/>
            <person name="Weissenbach J."/>
            <person name="Zambounis A."/>
            <person name="Wincker P."/>
            <person name="Boyen C."/>
        </authorList>
    </citation>
    <scope>NUCLEOTIDE SEQUENCE [LARGE SCALE GENOMIC DNA]</scope>
    <source>
        <strain evidence="14">cv. Stackhouse</strain>
    </source>
</reference>
<dbReference type="GO" id="GO:0004630">
    <property type="term" value="F:phospholipase D activity"/>
    <property type="evidence" value="ECO:0007669"/>
    <property type="project" value="UniProtKB-EC"/>
</dbReference>
<evidence type="ECO:0000256" key="10">
    <source>
        <dbReference type="SAM" id="MobiDB-lite"/>
    </source>
</evidence>
<protein>
    <recommendedName>
        <fullName evidence="3">phospholipase D</fullName>
        <ecNumber evidence="3">3.1.4.4</ecNumber>
    </recommendedName>
</protein>
<dbReference type="EMBL" id="HG001814">
    <property type="protein sequence ID" value="CDF37089.1"/>
    <property type="molecule type" value="Genomic_DNA"/>
</dbReference>
<feature type="domain" description="C2" evidence="11">
    <location>
        <begin position="22"/>
        <end position="165"/>
    </location>
</feature>
<feature type="region of interest" description="Disordered" evidence="10">
    <location>
        <begin position="1"/>
        <end position="29"/>
    </location>
</feature>
<dbReference type="InterPro" id="IPR025202">
    <property type="entry name" value="PLD-like_dom"/>
</dbReference>
<dbReference type="PANTHER" id="PTHR18896">
    <property type="entry name" value="PHOSPHOLIPASE D"/>
    <property type="match status" value="1"/>
</dbReference>
<dbReference type="InterPro" id="IPR035892">
    <property type="entry name" value="C2_domain_sf"/>
</dbReference>
<keyword evidence="14" id="KW-1185">Reference proteome</keyword>
<dbReference type="GO" id="GO:0005886">
    <property type="term" value="C:plasma membrane"/>
    <property type="evidence" value="ECO:0007669"/>
    <property type="project" value="TreeGrafter"/>
</dbReference>
<evidence type="ECO:0000256" key="4">
    <source>
        <dbReference type="ARBA" id="ARBA00022723"/>
    </source>
</evidence>
<evidence type="ECO:0000256" key="8">
    <source>
        <dbReference type="ARBA" id="ARBA00022963"/>
    </source>
</evidence>
<dbReference type="PANTHER" id="PTHR18896:SF60">
    <property type="entry name" value="PHOSPHOLIPASE D"/>
    <property type="match status" value="1"/>
</dbReference>
<dbReference type="Pfam" id="PF13091">
    <property type="entry name" value="PLDc_2"/>
    <property type="match status" value="1"/>
</dbReference>
<keyword evidence="7" id="KW-0106">Calcium</keyword>
<keyword evidence="5" id="KW-0677">Repeat</keyword>
<feature type="compositionally biased region" description="Basic residues" evidence="10">
    <location>
        <begin position="1"/>
        <end position="10"/>
    </location>
</feature>
<evidence type="ECO:0000259" key="11">
    <source>
        <dbReference type="PROSITE" id="PS50004"/>
    </source>
</evidence>
<organism evidence="13 14">
    <name type="scientific">Chondrus crispus</name>
    <name type="common">Carrageen Irish moss</name>
    <name type="synonym">Polymorpha crispa</name>
    <dbReference type="NCBI Taxonomy" id="2769"/>
    <lineage>
        <taxon>Eukaryota</taxon>
        <taxon>Rhodophyta</taxon>
        <taxon>Florideophyceae</taxon>
        <taxon>Rhodymeniophycidae</taxon>
        <taxon>Gigartinales</taxon>
        <taxon>Gigartinaceae</taxon>
        <taxon>Chondrus</taxon>
    </lineage>
</organism>
<evidence type="ECO:0000256" key="1">
    <source>
        <dbReference type="ARBA" id="ARBA00001913"/>
    </source>
</evidence>
<accession>R7QG88</accession>
<dbReference type="Gene3D" id="2.60.40.150">
    <property type="entry name" value="C2 domain"/>
    <property type="match status" value="1"/>
</dbReference>
<dbReference type="GO" id="GO:0009395">
    <property type="term" value="P:phospholipid catabolic process"/>
    <property type="evidence" value="ECO:0007669"/>
    <property type="project" value="TreeGrafter"/>
</dbReference>
<dbReference type="AlphaFoldDB" id="R7QG88"/>
<dbReference type="GO" id="GO:0046872">
    <property type="term" value="F:metal ion binding"/>
    <property type="evidence" value="ECO:0007669"/>
    <property type="project" value="UniProtKB-KW"/>
</dbReference>
<dbReference type="SMART" id="SM00239">
    <property type="entry name" value="C2"/>
    <property type="match status" value="1"/>
</dbReference>
<dbReference type="SUPFAM" id="SSF56024">
    <property type="entry name" value="Phospholipase D/nuclease"/>
    <property type="match status" value="2"/>
</dbReference>
<dbReference type="Pfam" id="PF00168">
    <property type="entry name" value="C2"/>
    <property type="match status" value="1"/>
</dbReference>
<evidence type="ECO:0000256" key="2">
    <source>
        <dbReference type="ARBA" id="ARBA00010683"/>
    </source>
</evidence>
<comment type="similarity">
    <text evidence="2">Belongs to the phospholipase D family. C2-PLD subfamily.</text>
</comment>
<keyword evidence="4" id="KW-0479">Metal-binding</keyword>
<dbReference type="OMA" id="PNWGRGI"/>
<feature type="domain" description="PLD phosphodiesterase" evidence="12">
    <location>
        <begin position="689"/>
        <end position="716"/>
    </location>
</feature>
<dbReference type="KEGG" id="ccp:CHC_T00005313001"/>
<dbReference type="PhylomeDB" id="R7QG88"/>
<dbReference type="GeneID" id="17324626"/>
<evidence type="ECO:0000256" key="9">
    <source>
        <dbReference type="ARBA" id="ARBA00023098"/>
    </source>
</evidence>
<evidence type="ECO:0000256" key="5">
    <source>
        <dbReference type="ARBA" id="ARBA00022737"/>
    </source>
</evidence>
<evidence type="ECO:0000256" key="7">
    <source>
        <dbReference type="ARBA" id="ARBA00022837"/>
    </source>
</evidence>
<dbReference type="SMART" id="SM00155">
    <property type="entry name" value="PLDc"/>
    <property type="match status" value="2"/>
</dbReference>
<proteinExistence type="inferred from homology"/>
<dbReference type="InterPro" id="IPR000008">
    <property type="entry name" value="C2_dom"/>
</dbReference>
<evidence type="ECO:0000313" key="14">
    <source>
        <dbReference type="Proteomes" id="UP000012073"/>
    </source>
</evidence>
<evidence type="ECO:0000313" key="13">
    <source>
        <dbReference type="EMBL" id="CDF37089.1"/>
    </source>
</evidence>
<evidence type="ECO:0000256" key="6">
    <source>
        <dbReference type="ARBA" id="ARBA00022801"/>
    </source>
</evidence>
<evidence type="ECO:0000256" key="3">
    <source>
        <dbReference type="ARBA" id="ARBA00012027"/>
    </source>
</evidence>
<dbReference type="Pfam" id="PF12357">
    <property type="entry name" value="PLD_C"/>
    <property type="match status" value="1"/>
</dbReference>
<dbReference type="Gramene" id="CDF37089">
    <property type="protein sequence ID" value="CDF37089"/>
    <property type="gene ID" value="CHC_T00005313001"/>
</dbReference>
<dbReference type="Gene3D" id="3.30.870.10">
    <property type="entry name" value="Endonuclease Chain A"/>
    <property type="match status" value="2"/>
</dbReference>
<dbReference type="InterPro" id="IPR015679">
    <property type="entry name" value="PLipase_D_fam"/>
</dbReference>
<dbReference type="RefSeq" id="XP_005716908.1">
    <property type="nucleotide sequence ID" value="XM_005716851.1"/>
</dbReference>
<dbReference type="PROSITE" id="PS50035">
    <property type="entry name" value="PLD"/>
    <property type="match status" value="1"/>
</dbReference>
<dbReference type="InterPro" id="IPR024632">
    <property type="entry name" value="PLipase_D_C"/>
</dbReference>
<dbReference type="OrthoDB" id="14911at2759"/>
<keyword evidence="8" id="KW-0442">Lipid degradation</keyword>
<comment type="cofactor">
    <cofactor evidence="1">
        <name>Ca(2+)</name>
        <dbReference type="ChEBI" id="CHEBI:29108"/>
    </cofactor>
</comment>